<dbReference type="PROSITE" id="PS00463">
    <property type="entry name" value="ZN2_CY6_FUNGAL_1"/>
    <property type="match status" value="1"/>
</dbReference>
<dbReference type="Proteomes" id="UP000030672">
    <property type="component" value="Unassembled WGS sequence"/>
</dbReference>
<dbReference type="Pfam" id="PF00172">
    <property type="entry name" value="Zn_clus"/>
    <property type="match status" value="1"/>
</dbReference>
<gene>
    <name evidence="3" type="ORF">M437DRAFT_29947</name>
</gene>
<dbReference type="GO" id="GO:0000981">
    <property type="term" value="F:DNA-binding transcription factor activity, RNA polymerase II-specific"/>
    <property type="evidence" value="ECO:0007669"/>
    <property type="project" value="InterPro"/>
</dbReference>
<dbReference type="Gene3D" id="4.10.240.10">
    <property type="entry name" value="Zn(2)-C6 fungal-type DNA-binding domain"/>
    <property type="match status" value="1"/>
</dbReference>
<feature type="domain" description="Zn(2)-C6 fungal-type" evidence="2">
    <location>
        <begin position="8"/>
        <end position="38"/>
    </location>
</feature>
<name>A0A074VFK6_AURM1</name>
<dbReference type="CDD" id="cd00067">
    <property type="entry name" value="GAL4"/>
    <property type="match status" value="1"/>
</dbReference>
<reference evidence="3 4" key="1">
    <citation type="journal article" date="2014" name="BMC Genomics">
        <title>Genome sequencing of four Aureobasidium pullulans varieties: biotechnological potential, stress tolerance, and description of new species.</title>
        <authorList>
            <person name="Gostin Ar C."/>
            <person name="Ohm R.A."/>
            <person name="Kogej T."/>
            <person name="Sonjak S."/>
            <person name="Turk M."/>
            <person name="Zajc J."/>
            <person name="Zalar P."/>
            <person name="Grube M."/>
            <person name="Sun H."/>
            <person name="Han J."/>
            <person name="Sharma A."/>
            <person name="Chiniquy J."/>
            <person name="Ngan C.Y."/>
            <person name="Lipzen A."/>
            <person name="Barry K."/>
            <person name="Grigoriev I.V."/>
            <person name="Gunde-Cimerman N."/>
        </authorList>
    </citation>
    <scope>NUCLEOTIDE SEQUENCE [LARGE SCALE GENOMIC DNA]</scope>
    <source>
        <strain evidence="3 4">CBS 110374</strain>
    </source>
</reference>
<accession>A0A074VFK6</accession>
<evidence type="ECO:0000313" key="3">
    <source>
        <dbReference type="EMBL" id="KEQ57769.1"/>
    </source>
</evidence>
<sequence>KRRSTKAACSACRRQKSKCDGKRPTCSACIGKKKSCEYLAEEGVSSQAASRKRLEGYATVVQLLQHADPESCKRILRDLRRPRSL</sequence>
<evidence type="ECO:0000259" key="2">
    <source>
        <dbReference type="PROSITE" id="PS50048"/>
    </source>
</evidence>
<dbReference type="SMART" id="SM00066">
    <property type="entry name" value="GAL4"/>
    <property type="match status" value="1"/>
</dbReference>
<feature type="non-terminal residue" evidence="3">
    <location>
        <position position="1"/>
    </location>
</feature>
<dbReference type="SUPFAM" id="SSF57701">
    <property type="entry name" value="Zn2/Cys6 DNA-binding domain"/>
    <property type="match status" value="1"/>
</dbReference>
<protein>
    <recommendedName>
        <fullName evidence="2">Zn(2)-C6 fungal-type domain-containing protein</fullName>
    </recommendedName>
</protein>
<dbReference type="GO" id="GO:0008270">
    <property type="term" value="F:zinc ion binding"/>
    <property type="evidence" value="ECO:0007669"/>
    <property type="project" value="InterPro"/>
</dbReference>
<feature type="non-terminal residue" evidence="3">
    <location>
        <position position="85"/>
    </location>
</feature>
<dbReference type="PROSITE" id="PS50048">
    <property type="entry name" value="ZN2_CY6_FUNGAL_2"/>
    <property type="match status" value="1"/>
</dbReference>
<dbReference type="HOGENOM" id="CLU_126704_2_0_1"/>
<keyword evidence="1" id="KW-0539">Nucleus</keyword>
<dbReference type="InterPro" id="IPR036864">
    <property type="entry name" value="Zn2-C6_fun-type_DNA-bd_sf"/>
</dbReference>
<dbReference type="STRING" id="1043003.A0A074VFK6"/>
<dbReference type="InterPro" id="IPR001138">
    <property type="entry name" value="Zn2Cys6_DnaBD"/>
</dbReference>
<organism evidence="3 4">
    <name type="scientific">Aureobasidium melanogenum (strain CBS 110374)</name>
    <name type="common">Aureobasidium pullulans var. melanogenum</name>
    <dbReference type="NCBI Taxonomy" id="1043003"/>
    <lineage>
        <taxon>Eukaryota</taxon>
        <taxon>Fungi</taxon>
        <taxon>Dikarya</taxon>
        <taxon>Ascomycota</taxon>
        <taxon>Pezizomycotina</taxon>
        <taxon>Dothideomycetes</taxon>
        <taxon>Dothideomycetidae</taxon>
        <taxon>Dothideales</taxon>
        <taxon>Saccotheciaceae</taxon>
        <taxon>Aureobasidium</taxon>
    </lineage>
</organism>
<evidence type="ECO:0000313" key="4">
    <source>
        <dbReference type="Proteomes" id="UP000030672"/>
    </source>
</evidence>
<dbReference type="AlphaFoldDB" id="A0A074VFK6"/>
<dbReference type="RefSeq" id="XP_040874793.1">
    <property type="nucleotide sequence ID" value="XM_041019170.1"/>
</dbReference>
<dbReference type="EMBL" id="KL584871">
    <property type="protein sequence ID" value="KEQ57769.1"/>
    <property type="molecule type" value="Genomic_DNA"/>
</dbReference>
<evidence type="ECO:0000256" key="1">
    <source>
        <dbReference type="ARBA" id="ARBA00023242"/>
    </source>
</evidence>
<dbReference type="GeneID" id="63912543"/>
<keyword evidence="4" id="KW-1185">Reference proteome</keyword>
<proteinExistence type="predicted"/>